<evidence type="ECO:0000313" key="2">
    <source>
        <dbReference type="EMBL" id="TXG48757.1"/>
    </source>
</evidence>
<organism evidence="2 3">
    <name type="scientific">Acer yangbiense</name>
    <dbReference type="NCBI Taxonomy" id="1000413"/>
    <lineage>
        <taxon>Eukaryota</taxon>
        <taxon>Viridiplantae</taxon>
        <taxon>Streptophyta</taxon>
        <taxon>Embryophyta</taxon>
        <taxon>Tracheophyta</taxon>
        <taxon>Spermatophyta</taxon>
        <taxon>Magnoliopsida</taxon>
        <taxon>eudicotyledons</taxon>
        <taxon>Gunneridae</taxon>
        <taxon>Pentapetalae</taxon>
        <taxon>rosids</taxon>
        <taxon>malvids</taxon>
        <taxon>Sapindales</taxon>
        <taxon>Sapindaceae</taxon>
        <taxon>Hippocastanoideae</taxon>
        <taxon>Acereae</taxon>
        <taxon>Acer</taxon>
    </lineage>
</organism>
<reference evidence="3" key="1">
    <citation type="journal article" date="2019" name="Gigascience">
        <title>De novo genome assembly of the endangered Acer yangbiense, a plant species with extremely small populations endemic to Yunnan Province, China.</title>
        <authorList>
            <person name="Yang J."/>
            <person name="Wariss H.M."/>
            <person name="Tao L."/>
            <person name="Zhang R."/>
            <person name="Yun Q."/>
            <person name="Hollingsworth P."/>
            <person name="Dao Z."/>
            <person name="Luo G."/>
            <person name="Guo H."/>
            <person name="Ma Y."/>
            <person name="Sun W."/>
        </authorList>
    </citation>
    <scope>NUCLEOTIDE SEQUENCE [LARGE SCALE GENOMIC DNA]</scope>
    <source>
        <strain evidence="3">cv. Malutang</strain>
    </source>
</reference>
<evidence type="ECO:0000313" key="3">
    <source>
        <dbReference type="Proteomes" id="UP000323000"/>
    </source>
</evidence>
<dbReference type="EMBL" id="VAHF01000012">
    <property type="protein sequence ID" value="TXG48757.1"/>
    <property type="molecule type" value="Genomic_DNA"/>
</dbReference>
<dbReference type="AlphaFoldDB" id="A0A5C7GW78"/>
<feature type="compositionally biased region" description="Polar residues" evidence="1">
    <location>
        <begin position="1"/>
        <end position="24"/>
    </location>
</feature>
<proteinExistence type="predicted"/>
<evidence type="ECO:0000256" key="1">
    <source>
        <dbReference type="SAM" id="MobiDB-lite"/>
    </source>
</evidence>
<accession>A0A5C7GW78</accession>
<gene>
    <name evidence="2" type="ORF">EZV62_024632</name>
</gene>
<feature type="region of interest" description="Disordered" evidence="1">
    <location>
        <begin position="1"/>
        <end position="26"/>
    </location>
</feature>
<dbReference type="Proteomes" id="UP000323000">
    <property type="component" value="Chromosome 12"/>
</dbReference>
<protein>
    <submittedName>
        <fullName evidence="2">Uncharacterized protein</fullName>
    </submittedName>
</protein>
<comment type="caution">
    <text evidence="2">The sequence shown here is derived from an EMBL/GenBank/DDBJ whole genome shotgun (WGS) entry which is preliminary data.</text>
</comment>
<sequence length="92" mass="10157">MEARWTSSTGIHSRNSGILFSSSKPPDITLEGSVGTVPDRLDRLNYQSGLALDPKYARCGLVSKSWTSLSPLTFLSEDQHFMPSEQQPAFIL</sequence>
<keyword evidence="3" id="KW-1185">Reference proteome</keyword>
<name>A0A5C7GW78_9ROSI</name>